<sequence>MAPCGFSSVGANLVAIQHNPSQNGFVGYEAPAMVIANPSGFHSTTLDAVLILIAANATKTYLAALTPEGSPLRPSDKGEDGAHSHLAHEEAALVSTPSPPVQAGSWKPSKSQRRRKSTPKHP</sequence>
<feature type="compositionally biased region" description="Basic residues" evidence="1">
    <location>
        <begin position="110"/>
        <end position="122"/>
    </location>
</feature>
<dbReference type="EMBL" id="BSYO01000015">
    <property type="protein sequence ID" value="GMH15656.1"/>
    <property type="molecule type" value="Genomic_DNA"/>
</dbReference>
<comment type="caution">
    <text evidence="2">The sequence shown here is derived from an EMBL/GenBank/DDBJ whole genome shotgun (WGS) entry which is preliminary data.</text>
</comment>
<dbReference type="Proteomes" id="UP001279734">
    <property type="component" value="Unassembled WGS sequence"/>
</dbReference>
<evidence type="ECO:0000313" key="3">
    <source>
        <dbReference type="Proteomes" id="UP001279734"/>
    </source>
</evidence>
<evidence type="ECO:0000256" key="1">
    <source>
        <dbReference type="SAM" id="MobiDB-lite"/>
    </source>
</evidence>
<keyword evidence="3" id="KW-1185">Reference proteome</keyword>
<name>A0AAD3SS55_NEPGR</name>
<reference evidence="2" key="1">
    <citation type="submission" date="2023-05" db="EMBL/GenBank/DDBJ databases">
        <title>Nepenthes gracilis genome sequencing.</title>
        <authorList>
            <person name="Fukushima K."/>
        </authorList>
    </citation>
    <scope>NUCLEOTIDE SEQUENCE</scope>
    <source>
        <strain evidence="2">SING2019-196</strain>
    </source>
</reference>
<feature type="compositionally biased region" description="Basic and acidic residues" evidence="1">
    <location>
        <begin position="74"/>
        <end position="91"/>
    </location>
</feature>
<protein>
    <submittedName>
        <fullName evidence="2">Uncharacterized protein</fullName>
    </submittedName>
</protein>
<dbReference type="AlphaFoldDB" id="A0AAD3SS55"/>
<evidence type="ECO:0000313" key="2">
    <source>
        <dbReference type="EMBL" id="GMH15656.1"/>
    </source>
</evidence>
<feature type="region of interest" description="Disordered" evidence="1">
    <location>
        <begin position="66"/>
        <end position="122"/>
    </location>
</feature>
<gene>
    <name evidence="2" type="ORF">Nepgr_017497</name>
</gene>
<organism evidence="2 3">
    <name type="scientific">Nepenthes gracilis</name>
    <name type="common">Slender pitcher plant</name>
    <dbReference type="NCBI Taxonomy" id="150966"/>
    <lineage>
        <taxon>Eukaryota</taxon>
        <taxon>Viridiplantae</taxon>
        <taxon>Streptophyta</taxon>
        <taxon>Embryophyta</taxon>
        <taxon>Tracheophyta</taxon>
        <taxon>Spermatophyta</taxon>
        <taxon>Magnoliopsida</taxon>
        <taxon>eudicotyledons</taxon>
        <taxon>Gunneridae</taxon>
        <taxon>Pentapetalae</taxon>
        <taxon>Caryophyllales</taxon>
        <taxon>Nepenthaceae</taxon>
        <taxon>Nepenthes</taxon>
    </lineage>
</organism>
<accession>A0AAD3SS55</accession>
<proteinExistence type="predicted"/>